<evidence type="ECO:0000256" key="1">
    <source>
        <dbReference type="ARBA" id="ARBA00004651"/>
    </source>
</evidence>
<dbReference type="GO" id="GO:0022857">
    <property type="term" value="F:transmembrane transporter activity"/>
    <property type="evidence" value="ECO:0007669"/>
    <property type="project" value="InterPro"/>
</dbReference>
<evidence type="ECO:0000256" key="6">
    <source>
        <dbReference type="SAM" id="Phobius"/>
    </source>
</evidence>
<proteinExistence type="predicted"/>
<dbReference type="AlphaFoldDB" id="A0A2W2CMS4"/>
<dbReference type="SUPFAM" id="SSF103473">
    <property type="entry name" value="MFS general substrate transporter"/>
    <property type="match status" value="1"/>
</dbReference>
<dbReference type="Gene3D" id="1.20.1250.20">
    <property type="entry name" value="MFS general substrate transporter like domains"/>
    <property type="match status" value="1"/>
</dbReference>
<feature type="transmembrane region" description="Helical" evidence="6">
    <location>
        <begin position="251"/>
        <end position="271"/>
    </location>
</feature>
<feature type="transmembrane region" description="Helical" evidence="6">
    <location>
        <begin position="339"/>
        <end position="362"/>
    </location>
</feature>
<feature type="domain" description="Major facilitator superfamily (MFS) profile" evidence="7">
    <location>
        <begin position="1"/>
        <end position="394"/>
    </location>
</feature>
<evidence type="ECO:0000313" key="9">
    <source>
        <dbReference type="Proteomes" id="UP000248627"/>
    </source>
</evidence>
<dbReference type="PANTHER" id="PTHR43385">
    <property type="entry name" value="RIBOFLAVIN TRANSPORTER RIBJ"/>
    <property type="match status" value="1"/>
</dbReference>
<comment type="caution">
    <text evidence="8">The sequence shown here is derived from an EMBL/GenBank/DDBJ whole genome shotgun (WGS) entry which is preliminary data.</text>
</comment>
<feature type="transmembrane region" description="Helical" evidence="6">
    <location>
        <begin position="278"/>
        <end position="299"/>
    </location>
</feature>
<dbReference type="InterPro" id="IPR052983">
    <property type="entry name" value="MFS_Riboflavin_Transporter"/>
</dbReference>
<evidence type="ECO:0000313" key="8">
    <source>
        <dbReference type="EMBL" id="PZG00822.1"/>
    </source>
</evidence>
<keyword evidence="9" id="KW-1185">Reference proteome</keyword>
<evidence type="ECO:0000259" key="7">
    <source>
        <dbReference type="PROSITE" id="PS50850"/>
    </source>
</evidence>
<feature type="transmembrane region" description="Helical" evidence="6">
    <location>
        <begin position="67"/>
        <end position="86"/>
    </location>
</feature>
<feature type="transmembrane region" description="Helical" evidence="6">
    <location>
        <begin position="41"/>
        <end position="60"/>
    </location>
</feature>
<dbReference type="InterPro" id="IPR011701">
    <property type="entry name" value="MFS"/>
</dbReference>
<organism evidence="8 9">
    <name type="scientific">Micromonospora endophytica</name>
    <dbReference type="NCBI Taxonomy" id="515350"/>
    <lineage>
        <taxon>Bacteria</taxon>
        <taxon>Bacillati</taxon>
        <taxon>Actinomycetota</taxon>
        <taxon>Actinomycetes</taxon>
        <taxon>Micromonosporales</taxon>
        <taxon>Micromonosporaceae</taxon>
        <taxon>Micromonospora</taxon>
    </lineage>
</organism>
<gene>
    <name evidence="8" type="ORF">C1I93_01290</name>
</gene>
<keyword evidence="4 6" id="KW-1133">Transmembrane helix</keyword>
<name>A0A2W2CMS4_9ACTN</name>
<dbReference type="EMBL" id="POTX01000004">
    <property type="protein sequence ID" value="PZG00822.1"/>
    <property type="molecule type" value="Genomic_DNA"/>
</dbReference>
<protein>
    <submittedName>
        <fullName evidence="8">MFS transporter</fullName>
    </submittedName>
</protein>
<keyword evidence="2" id="KW-0813">Transport</keyword>
<feature type="transmembrane region" description="Helical" evidence="6">
    <location>
        <begin position="124"/>
        <end position="149"/>
    </location>
</feature>
<feature type="transmembrane region" description="Helical" evidence="6">
    <location>
        <begin position="218"/>
        <end position="239"/>
    </location>
</feature>
<accession>A0A2W2CMS4</accession>
<feature type="transmembrane region" description="Helical" evidence="6">
    <location>
        <begin position="92"/>
        <end position="112"/>
    </location>
</feature>
<reference evidence="8 9" key="1">
    <citation type="submission" date="2018-01" db="EMBL/GenBank/DDBJ databases">
        <title>Draft genome sequence of Jishengella endophytica.</title>
        <authorList>
            <person name="Sahin N."/>
            <person name="Ay H."/>
            <person name="Saygin H."/>
        </authorList>
    </citation>
    <scope>NUCLEOTIDE SEQUENCE [LARGE SCALE GENOMIC DNA]</scope>
    <source>
        <strain evidence="8 9">DSM 45430</strain>
    </source>
</reference>
<feature type="transmembrane region" description="Helical" evidence="6">
    <location>
        <begin position="155"/>
        <end position="177"/>
    </location>
</feature>
<dbReference type="OrthoDB" id="146345at2"/>
<dbReference type="InterPro" id="IPR020846">
    <property type="entry name" value="MFS_dom"/>
</dbReference>
<evidence type="ECO:0000256" key="2">
    <source>
        <dbReference type="ARBA" id="ARBA00022448"/>
    </source>
</evidence>
<evidence type="ECO:0000256" key="5">
    <source>
        <dbReference type="ARBA" id="ARBA00023136"/>
    </source>
</evidence>
<dbReference type="InterPro" id="IPR036259">
    <property type="entry name" value="MFS_trans_sf"/>
</dbReference>
<feature type="transmembrane region" description="Helical" evidence="6">
    <location>
        <begin position="305"/>
        <end position="327"/>
    </location>
</feature>
<dbReference type="GO" id="GO:0005886">
    <property type="term" value="C:plasma membrane"/>
    <property type="evidence" value="ECO:0007669"/>
    <property type="project" value="UniProtKB-SubCell"/>
</dbReference>
<feature type="transmembrane region" description="Helical" evidence="6">
    <location>
        <begin position="374"/>
        <end position="394"/>
    </location>
</feature>
<dbReference type="Proteomes" id="UP000248627">
    <property type="component" value="Unassembled WGS sequence"/>
</dbReference>
<dbReference type="Pfam" id="PF07690">
    <property type="entry name" value="MFS_1"/>
    <property type="match status" value="1"/>
</dbReference>
<dbReference type="PROSITE" id="PS50850">
    <property type="entry name" value="MFS"/>
    <property type="match status" value="1"/>
</dbReference>
<evidence type="ECO:0000256" key="4">
    <source>
        <dbReference type="ARBA" id="ARBA00022989"/>
    </source>
</evidence>
<dbReference type="PANTHER" id="PTHR43385:SF1">
    <property type="entry name" value="RIBOFLAVIN TRANSPORTER RIBJ"/>
    <property type="match status" value="1"/>
</dbReference>
<evidence type="ECO:0000256" key="3">
    <source>
        <dbReference type="ARBA" id="ARBA00022692"/>
    </source>
</evidence>
<keyword evidence="5 6" id="KW-0472">Membrane</keyword>
<comment type="subcellular location">
    <subcellularLocation>
        <location evidence="1">Cell membrane</location>
        <topology evidence="1">Multi-pass membrane protein</topology>
    </subcellularLocation>
</comment>
<keyword evidence="3 6" id="KW-0812">Transmembrane</keyword>
<sequence length="437" mass="45291">MVVGAGIAAAVGPQVYLATIGLFVLPIAEDTGFSRTTVTGAYSVAAVGMALGMLIVAQVVDRFAARYILVPSFVLFASSMALIALVPPIAPIYFIPCFFVGFFGGGTIVPATRAVVSWFDNNRALAIGIVTGIIGLGTALAPVLAGALIDSVGWRLAYVGMALISAVVAVTMITVFVRARAERHINGRLVKETQVAGRDVSLELPGLTIQEAVRTRQFWRITLGLGLVGIVVIGLQVHLVPMMTDRGLSDAQAASLLVIFGLSSLVGRVVGGFIIDRVHGAIVGPIVMLAPIAGLFFLHPPFTSAAVAVAFIGVAFGIEGDLLAVLITRYLGTRNFGRILGPVQAAFLLGSAFGPLLLGLGYDTWGSYDPVIPVLMGVLVVGALLIATLGPYAYPAIDGFDQLAARDELAASTVLSDIAGSSDSSSSSGRNHSHVHG</sequence>